<feature type="transmembrane region" description="Helical" evidence="1">
    <location>
        <begin position="79"/>
        <end position="97"/>
    </location>
</feature>
<feature type="transmembrane region" description="Helical" evidence="1">
    <location>
        <begin position="6"/>
        <end position="31"/>
    </location>
</feature>
<dbReference type="AlphaFoldDB" id="A0A5B7SU93"/>
<organism evidence="2 3">
    <name type="scientific">Aggregatimonas sangjinii</name>
    <dbReference type="NCBI Taxonomy" id="2583587"/>
    <lineage>
        <taxon>Bacteria</taxon>
        <taxon>Pseudomonadati</taxon>
        <taxon>Bacteroidota</taxon>
        <taxon>Flavobacteriia</taxon>
        <taxon>Flavobacteriales</taxon>
        <taxon>Flavobacteriaceae</taxon>
        <taxon>Aggregatimonas</taxon>
    </lineage>
</organism>
<keyword evidence="3" id="KW-1185">Reference proteome</keyword>
<evidence type="ECO:0000256" key="1">
    <source>
        <dbReference type="SAM" id="Phobius"/>
    </source>
</evidence>
<gene>
    <name evidence="2" type="ORF">FGM00_09290</name>
</gene>
<keyword evidence="1" id="KW-1133">Transmembrane helix</keyword>
<reference evidence="2 3" key="1">
    <citation type="submission" date="2019-05" db="EMBL/GenBank/DDBJ databases">
        <title>Genome sequencing of F202Z8.</title>
        <authorList>
            <person name="Kwon Y.M."/>
        </authorList>
    </citation>
    <scope>NUCLEOTIDE SEQUENCE [LARGE SCALE GENOMIC DNA]</scope>
    <source>
        <strain evidence="2 3">F202Z8</strain>
    </source>
</reference>
<evidence type="ECO:0000313" key="3">
    <source>
        <dbReference type="Proteomes" id="UP000310017"/>
    </source>
</evidence>
<dbReference type="KEGG" id="asag:FGM00_09290"/>
<sequence length="107" mass="11286">MEELPVLNIFGGILIYIAKFLIVIASILAVYKKKTTGSILLLIGAISILVGDVASTVLLFHAGRTGAEQVVKITGVNSLVAACTHLLFATGVLAYIVQTAKDKTKTE</sequence>
<keyword evidence="1" id="KW-0812">Transmembrane</keyword>
<evidence type="ECO:0000313" key="2">
    <source>
        <dbReference type="EMBL" id="QCX00294.1"/>
    </source>
</evidence>
<dbReference type="EMBL" id="CP040710">
    <property type="protein sequence ID" value="QCX00294.1"/>
    <property type="molecule type" value="Genomic_DNA"/>
</dbReference>
<keyword evidence="1" id="KW-0472">Membrane</keyword>
<dbReference type="RefSeq" id="WP_138852640.1">
    <property type="nucleotide sequence ID" value="NZ_CP040710.1"/>
</dbReference>
<proteinExistence type="predicted"/>
<name>A0A5B7SU93_9FLAO</name>
<protein>
    <submittedName>
        <fullName evidence="2">Uncharacterized protein</fullName>
    </submittedName>
</protein>
<feature type="transmembrane region" description="Helical" evidence="1">
    <location>
        <begin position="38"/>
        <end position="59"/>
    </location>
</feature>
<accession>A0A5B7SU93</accession>
<dbReference type="Proteomes" id="UP000310017">
    <property type="component" value="Chromosome"/>
</dbReference>